<gene>
    <name evidence="2" type="ORF">A3I39_02425</name>
</gene>
<evidence type="ECO:0000313" key="3">
    <source>
        <dbReference type="Proteomes" id="UP000178155"/>
    </source>
</evidence>
<dbReference type="Gene3D" id="2.40.50.120">
    <property type="match status" value="1"/>
</dbReference>
<dbReference type="InterPro" id="IPR008993">
    <property type="entry name" value="TIMP-like_OB-fold"/>
</dbReference>
<reference evidence="2 3" key="1">
    <citation type="journal article" date="2016" name="Nat. Commun.">
        <title>Thousands of microbial genomes shed light on interconnected biogeochemical processes in an aquifer system.</title>
        <authorList>
            <person name="Anantharaman K."/>
            <person name="Brown C.T."/>
            <person name="Hug L.A."/>
            <person name="Sharon I."/>
            <person name="Castelle C.J."/>
            <person name="Probst A.J."/>
            <person name="Thomas B.C."/>
            <person name="Singh A."/>
            <person name="Wilkins M.J."/>
            <person name="Karaoz U."/>
            <person name="Brodie E.L."/>
            <person name="Williams K.H."/>
            <person name="Hubbard S.S."/>
            <person name="Banfield J.F."/>
        </authorList>
    </citation>
    <scope>NUCLEOTIDE SEQUENCE [LARGE SCALE GENOMIC DNA]</scope>
</reference>
<evidence type="ECO:0000313" key="2">
    <source>
        <dbReference type="EMBL" id="OGN32738.1"/>
    </source>
</evidence>
<evidence type="ECO:0000256" key="1">
    <source>
        <dbReference type="SAM" id="SignalP"/>
    </source>
</evidence>
<feature type="chain" id="PRO_5009535755" evidence="1">
    <location>
        <begin position="23"/>
        <end position="137"/>
    </location>
</feature>
<dbReference type="SUPFAM" id="SSF50242">
    <property type="entry name" value="TIMP-like"/>
    <property type="match status" value="1"/>
</dbReference>
<accession>A0A1F8H6T1</accession>
<name>A0A1F8H6T1_9BACT</name>
<keyword evidence="1" id="KW-0732">Signal</keyword>
<sequence>MRSVLVVLVLGFSLFFTRPVWACTCRATTIDESLRQADVVFIGKVVADWGAVGVTTFQVSGYWKGQVEKKAVLFPLSRRRSFNTCEVLFREGREYIVFAVLDKKTGELTTNICSGTREKVVAAEQIKKLGRPKVPAK</sequence>
<dbReference type="EMBL" id="MGKW01000049">
    <property type="protein sequence ID" value="OGN32738.1"/>
    <property type="molecule type" value="Genomic_DNA"/>
</dbReference>
<dbReference type="Proteomes" id="UP000178155">
    <property type="component" value="Unassembled WGS sequence"/>
</dbReference>
<proteinExistence type="predicted"/>
<protein>
    <submittedName>
        <fullName evidence="2">Uncharacterized protein</fullName>
    </submittedName>
</protein>
<organism evidence="2 3">
    <name type="scientific">Candidatus Yanofskybacteria bacterium RIFCSPLOWO2_02_FULL_47_9b</name>
    <dbReference type="NCBI Taxonomy" id="1802708"/>
    <lineage>
        <taxon>Bacteria</taxon>
        <taxon>Candidatus Yanofskyibacteriota</taxon>
    </lineage>
</organism>
<comment type="caution">
    <text evidence="2">The sequence shown here is derived from an EMBL/GenBank/DDBJ whole genome shotgun (WGS) entry which is preliminary data.</text>
</comment>
<feature type="signal peptide" evidence="1">
    <location>
        <begin position="1"/>
        <end position="22"/>
    </location>
</feature>
<dbReference type="AlphaFoldDB" id="A0A1F8H6T1"/>